<dbReference type="SUPFAM" id="SSF54695">
    <property type="entry name" value="POZ domain"/>
    <property type="match status" value="1"/>
</dbReference>
<sequence>MHYSIKRTDLVELRKQSPYFEMLHKYHPRGCELQLPQFLAVGFQSVMDFIRTGRYEISMDNVCECFITADYLLVEPMRQACVNYLDRQLDVEPASALILWIKSRHLVWPELGQMAFIKVLQNFESIARTAKFLNLSVEDLISLLESSQISFSKELSSVADRVKVWLNLDQIHKVCSARTLLNTIPLHILTKEECQCLEIYAHMRDRAFYSEFRSIWPLTNTAQLFALP</sequence>
<dbReference type="InterPro" id="IPR011705">
    <property type="entry name" value="BACK"/>
</dbReference>
<keyword evidence="6" id="KW-1185">Reference proteome</keyword>
<gene>
    <name evidence="5" type="ORF">Ciccas_005292</name>
</gene>
<keyword evidence="2" id="KW-0677">Repeat</keyword>
<evidence type="ECO:0000259" key="4">
    <source>
        <dbReference type="Pfam" id="PF07707"/>
    </source>
</evidence>
<evidence type="ECO:0000256" key="2">
    <source>
        <dbReference type="ARBA" id="ARBA00022737"/>
    </source>
</evidence>
<dbReference type="EMBL" id="JBJKFK010000609">
    <property type="protein sequence ID" value="KAL3316064.1"/>
    <property type="molecule type" value="Genomic_DNA"/>
</dbReference>
<dbReference type="Pfam" id="PF00651">
    <property type="entry name" value="BTB"/>
    <property type="match status" value="1"/>
</dbReference>
<dbReference type="Proteomes" id="UP001626550">
    <property type="component" value="Unassembled WGS sequence"/>
</dbReference>
<dbReference type="PANTHER" id="PTHR24412:SF441">
    <property type="entry name" value="KELCH-LIKE PROTEIN 28"/>
    <property type="match status" value="1"/>
</dbReference>
<organism evidence="5 6">
    <name type="scientific">Cichlidogyrus casuarinus</name>
    <dbReference type="NCBI Taxonomy" id="1844966"/>
    <lineage>
        <taxon>Eukaryota</taxon>
        <taxon>Metazoa</taxon>
        <taxon>Spiralia</taxon>
        <taxon>Lophotrochozoa</taxon>
        <taxon>Platyhelminthes</taxon>
        <taxon>Monogenea</taxon>
        <taxon>Monopisthocotylea</taxon>
        <taxon>Dactylogyridea</taxon>
        <taxon>Ancyrocephalidae</taxon>
        <taxon>Cichlidogyrus</taxon>
    </lineage>
</organism>
<feature type="domain" description="BTB" evidence="3">
    <location>
        <begin position="16"/>
        <end position="88"/>
    </location>
</feature>
<dbReference type="InterPro" id="IPR011333">
    <property type="entry name" value="SKP1/BTB/POZ_sf"/>
</dbReference>
<accession>A0ABD2Q922</accession>
<dbReference type="InterPro" id="IPR000210">
    <property type="entry name" value="BTB/POZ_dom"/>
</dbReference>
<evidence type="ECO:0000313" key="6">
    <source>
        <dbReference type="Proteomes" id="UP001626550"/>
    </source>
</evidence>
<name>A0ABD2Q922_9PLAT</name>
<evidence type="ECO:0000259" key="3">
    <source>
        <dbReference type="Pfam" id="PF00651"/>
    </source>
</evidence>
<dbReference type="Gene3D" id="1.25.40.420">
    <property type="match status" value="1"/>
</dbReference>
<evidence type="ECO:0008006" key="7">
    <source>
        <dbReference type="Google" id="ProtNLM"/>
    </source>
</evidence>
<keyword evidence="1" id="KW-0880">Kelch repeat</keyword>
<evidence type="ECO:0000256" key="1">
    <source>
        <dbReference type="ARBA" id="ARBA00022441"/>
    </source>
</evidence>
<reference evidence="5 6" key="1">
    <citation type="submission" date="2024-11" db="EMBL/GenBank/DDBJ databases">
        <title>Adaptive evolution of stress response genes in parasites aligns with host niche diversity.</title>
        <authorList>
            <person name="Hahn C."/>
            <person name="Resl P."/>
        </authorList>
    </citation>
    <scope>NUCLEOTIDE SEQUENCE [LARGE SCALE GENOMIC DNA]</scope>
    <source>
        <strain evidence="5">EGGRZ-B1_66</strain>
        <tissue evidence="5">Body</tissue>
    </source>
</reference>
<dbReference type="PANTHER" id="PTHR24412">
    <property type="entry name" value="KELCH PROTEIN"/>
    <property type="match status" value="1"/>
</dbReference>
<proteinExistence type="predicted"/>
<comment type="caution">
    <text evidence="5">The sequence shown here is derived from an EMBL/GenBank/DDBJ whole genome shotgun (WGS) entry which is preliminary data.</text>
</comment>
<dbReference type="Gene3D" id="3.30.710.10">
    <property type="entry name" value="Potassium Channel Kv1.1, Chain A"/>
    <property type="match status" value="1"/>
</dbReference>
<evidence type="ECO:0000313" key="5">
    <source>
        <dbReference type="EMBL" id="KAL3316064.1"/>
    </source>
</evidence>
<feature type="domain" description="BACK" evidence="4">
    <location>
        <begin position="106"/>
        <end position="193"/>
    </location>
</feature>
<dbReference type="AlphaFoldDB" id="A0ABD2Q922"/>
<dbReference type="Pfam" id="PF07707">
    <property type="entry name" value="BACK"/>
    <property type="match status" value="1"/>
</dbReference>
<protein>
    <recommendedName>
        <fullName evidence="7">BACK domain-containing protein</fullName>
    </recommendedName>
</protein>